<evidence type="ECO:0000256" key="7">
    <source>
        <dbReference type="SAM" id="Phobius"/>
    </source>
</evidence>
<dbReference type="EMBL" id="QUTB01005284">
    <property type="protein sequence ID" value="RHY56457.1"/>
    <property type="molecule type" value="Genomic_DNA"/>
</dbReference>
<evidence type="ECO:0000313" key="8">
    <source>
        <dbReference type="EMBL" id="RHY56457.1"/>
    </source>
</evidence>
<feature type="transmembrane region" description="Helical" evidence="7">
    <location>
        <begin position="615"/>
        <end position="635"/>
    </location>
</feature>
<dbReference type="GO" id="GO:0038023">
    <property type="term" value="F:signaling receptor activity"/>
    <property type="evidence" value="ECO:0007669"/>
    <property type="project" value="TreeGrafter"/>
</dbReference>
<keyword evidence="6" id="KW-0479">Metal-binding</keyword>
<dbReference type="PANTHER" id="PTHR20855:SF52">
    <property type="entry name" value="ADIPONECTIN RECEPTOR PROTEIN"/>
    <property type="match status" value="1"/>
</dbReference>
<dbReference type="VEuPathDB" id="FungiDB:H257_08197"/>
<dbReference type="Pfam" id="PF03006">
    <property type="entry name" value="HlyIII"/>
    <property type="match status" value="1"/>
</dbReference>
<evidence type="ECO:0000256" key="5">
    <source>
        <dbReference type="ARBA" id="ARBA00023136"/>
    </source>
</evidence>
<accession>A0A418BXG7</accession>
<organism evidence="8 9">
    <name type="scientific">Aphanomyces astaci</name>
    <name type="common">Crayfish plague agent</name>
    <dbReference type="NCBI Taxonomy" id="112090"/>
    <lineage>
        <taxon>Eukaryota</taxon>
        <taxon>Sar</taxon>
        <taxon>Stramenopiles</taxon>
        <taxon>Oomycota</taxon>
        <taxon>Saprolegniomycetes</taxon>
        <taxon>Saprolegniales</taxon>
        <taxon>Verrucalvaceae</taxon>
        <taxon>Aphanomyces</taxon>
    </lineage>
</organism>
<keyword evidence="4 7" id="KW-1133">Transmembrane helix</keyword>
<evidence type="ECO:0000256" key="6">
    <source>
        <dbReference type="PIRSR" id="PIRSR604254-1"/>
    </source>
</evidence>
<dbReference type="GO" id="GO:0046872">
    <property type="term" value="F:metal ion binding"/>
    <property type="evidence" value="ECO:0007669"/>
    <property type="project" value="UniProtKB-KW"/>
</dbReference>
<dbReference type="VEuPathDB" id="FungiDB:H257_14428"/>
<feature type="binding site" evidence="6">
    <location>
        <position position="631"/>
    </location>
    <ligand>
        <name>Zn(2+)</name>
        <dbReference type="ChEBI" id="CHEBI:29105"/>
    </ligand>
</feature>
<feature type="transmembrane region" description="Helical" evidence="7">
    <location>
        <begin position="381"/>
        <end position="401"/>
    </location>
</feature>
<feature type="binding site" evidence="6">
    <location>
        <position position="772"/>
    </location>
    <ligand>
        <name>Zn(2+)</name>
        <dbReference type="ChEBI" id="CHEBI:29105"/>
    </ligand>
</feature>
<keyword evidence="6" id="KW-0862">Zinc</keyword>
<dbReference type="Proteomes" id="UP000283543">
    <property type="component" value="Unassembled WGS sequence"/>
</dbReference>
<evidence type="ECO:0000256" key="4">
    <source>
        <dbReference type="ARBA" id="ARBA00022989"/>
    </source>
</evidence>
<keyword evidence="5 7" id="KW-0472">Membrane</keyword>
<protein>
    <submittedName>
        <fullName evidence="8">Uncharacterized protein</fullName>
    </submittedName>
</protein>
<feature type="transmembrane region" description="Helical" evidence="7">
    <location>
        <begin position="700"/>
        <end position="722"/>
    </location>
</feature>
<evidence type="ECO:0000256" key="2">
    <source>
        <dbReference type="ARBA" id="ARBA00007018"/>
    </source>
</evidence>
<dbReference type="AlphaFoldDB" id="A0A418BXG7"/>
<proteinExistence type="inferred from homology"/>
<comment type="subcellular location">
    <subcellularLocation>
        <location evidence="1">Membrane</location>
        <topology evidence="1">Multi-pass membrane protein</topology>
    </subcellularLocation>
</comment>
<feature type="binding site" evidence="6">
    <location>
        <position position="776"/>
    </location>
    <ligand>
        <name>Zn(2+)</name>
        <dbReference type="ChEBI" id="CHEBI:29105"/>
    </ligand>
</feature>
<feature type="transmembrane region" description="Helical" evidence="7">
    <location>
        <begin position="734"/>
        <end position="753"/>
    </location>
</feature>
<feature type="transmembrane region" description="Helical" evidence="7">
    <location>
        <begin position="773"/>
        <end position="790"/>
    </location>
</feature>
<keyword evidence="3 7" id="KW-0812">Transmembrane</keyword>
<sequence length="804" mass="89900">MLLRYGSKTRYQYERTLMRLKAWLLREHPGCITNGEVDLPLDPVACKGFLAYECVKRGPSGAEVEPQQFKSYSTVNACKSAIKFMHKESNVRVSDELETLLAGDALVVQYAFTKNDQVGKNCTPRHIFANPGNPAICPILSLAVLIFTRGAQRGRSANLVFGENAGERFSAWLSKTCELHSVEMSSFGVLVKDIGTHSFRKGVASELSNTPGGPEAVNVWLRAGWTLGSVQGRYIFAGSGGDQFVGRAAAGHNVNDVEFSCLPPHFKDVGLSNEQWEAALPGYSTFYPSSFRQITPFLVASLSHHYIWLQHNLGKHHPLFLAPSKSSEAAAAKKRLAGFHDVHAEGKSYLADNMYIRSGYRVDYSLSHCFCSLFELHNETWNVWTHIIGSLIFAGLMYSAFNMEIPTHLWTYDDGTHPYFEPDNIMYIESGRHTLHLFARNVLSATQVHHALEYVVDTRYQEMLSKQLQVASVIFGHTIAQIPSLRRFHEILDSHAEGISHSVSEQLFHLHDELTILKARLEPSFDALSKSMPLKSVVGSYTQVHGMKQSLQARLDAFTLYLRQLDTNDYPSLQFVLQEFHGVTDSIKNGLHAISDVAPSKLAPMLVVGNWPIKVFIGSAVICLTLSSIYHLLWVQSAAASVVFIQLDYSGIILMIAGSFFPLIYYSFYCTPNLLYMYLGIISALAVACLVASVCTSNQAIRSGMFLSLGFFALVPIGHLVWKHGIWDDHIQIFVKPLVAMGVLYLVGATIYGTRFPERYFPGHFDVWGHSHQLWHICVVAAALIHYNSAMQHYEWRWQTGCAV</sequence>
<evidence type="ECO:0000256" key="3">
    <source>
        <dbReference type="ARBA" id="ARBA00022692"/>
    </source>
</evidence>
<dbReference type="PANTHER" id="PTHR20855">
    <property type="entry name" value="ADIPOR/PROGESTIN RECEPTOR-RELATED"/>
    <property type="match status" value="1"/>
</dbReference>
<dbReference type="GO" id="GO:0016020">
    <property type="term" value="C:membrane"/>
    <property type="evidence" value="ECO:0007669"/>
    <property type="project" value="UniProtKB-SubCell"/>
</dbReference>
<dbReference type="InterPro" id="IPR004254">
    <property type="entry name" value="AdipoR/HlyIII-related"/>
</dbReference>
<feature type="transmembrane region" description="Helical" evidence="7">
    <location>
        <begin position="647"/>
        <end position="668"/>
    </location>
</feature>
<reference evidence="8 9" key="1">
    <citation type="submission" date="2018-08" db="EMBL/GenBank/DDBJ databases">
        <title>Aphanomyces genome sequencing and annotation.</title>
        <authorList>
            <person name="Minardi D."/>
            <person name="Oidtmann B."/>
            <person name="Van Der Giezen M."/>
            <person name="Studholme D.J."/>
        </authorList>
    </citation>
    <scope>NUCLEOTIDE SEQUENCE [LARGE SCALE GENOMIC DNA]</scope>
    <source>
        <strain evidence="8 9">Si</strain>
    </source>
</reference>
<name>A0A418BXG7_APHAT</name>
<evidence type="ECO:0000313" key="9">
    <source>
        <dbReference type="Proteomes" id="UP000283543"/>
    </source>
</evidence>
<evidence type="ECO:0000256" key="1">
    <source>
        <dbReference type="ARBA" id="ARBA00004141"/>
    </source>
</evidence>
<comment type="similarity">
    <text evidence="2">Belongs to the ADIPOR family.</text>
</comment>
<feature type="transmembrane region" description="Helical" evidence="7">
    <location>
        <begin position="675"/>
        <end position="694"/>
    </location>
</feature>
<gene>
    <name evidence="8" type="ORF">DYB34_003670</name>
</gene>
<comment type="caution">
    <text evidence="8">The sequence shown here is derived from an EMBL/GenBank/DDBJ whole genome shotgun (WGS) entry which is preliminary data.</text>
</comment>